<accession>A0A1Q5PWH5</accession>
<dbReference type="Gene3D" id="3.40.30.10">
    <property type="entry name" value="Glutaredoxin"/>
    <property type="match status" value="1"/>
</dbReference>
<evidence type="ECO:0000313" key="2">
    <source>
        <dbReference type="EMBL" id="OKL51775.1"/>
    </source>
</evidence>
<dbReference type="RefSeq" id="WP_073824384.1">
    <property type="nucleotide sequence ID" value="NZ_MQVS01000005.1"/>
</dbReference>
<keyword evidence="3" id="KW-1185">Reference proteome</keyword>
<dbReference type="FunCoup" id="A0A1Q5PWH5">
    <property type="interactions" value="2"/>
</dbReference>
<evidence type="ECO:0008006" key="4">
    <source>
        <dbReference type="Google" id="ProtNLM"/>
    </source>
</evidence>
<reference evidence="3" key="1">
    <citation type="submission" date="2016-12" db="EMBL/GenBank/DDBJ databases">
        <authorList>
            <person name="Meng X."/>
        </authorList>
    </citation>
    <scope>NUCLEOTIDE SEQUENCE [LARGE SCALE GENOMIC DNA]</scope>
    <source>
        <strain evidence="3">DSM 20732</strain>
    </source>
</reference>
<dbReference type="OrthoDB" id="5181746at2"/>
<gene>
    <name evidence="2" type="ORF">BSZ40_06395</name>
</gene>
<dbReference type="Pfam" id="PF14561">
    <property type="entry name" value="TPR_20"/>
    <property type="match status" value="1"/>
</dbReference>
<dbReference type="InterPro" id="IPR036249">
    <property type="entry name" value="Thioredoxin-like_sf"/>
</dbReference>
<evidence type="ECO:0000256" key="1">
    <source>
        <dbReference type="SAM" id="MobiDB-lite"/>
    </source>
</evidence>
<feature type="region of interest" description="Disordered" evidence="1">
    <location>
        <begin position="1"/>
        <end position="27"/>
    </location>
</feature>
<dbReference type="EMBL" id="MQVS01000005">
    <property type="protein sequence ID" value="OKL51775.1"/>
    <property type="molecule type" value="Genomic_DNA"/>
</dbReference>
<dbReference type="AlphaFoldDB" id="A0A1Q5PWH5"/>
<proteinExistence type="predicted"/>
<organism evidence="2 3">
    <name type="scientific">Buchananella hordeovulneris</name>
    <dbReference type="NCBI Taxonomy" id="52770"/>
    <lineage>
        <taxon>Bacteria</taxon>
        <taxon>Bacillati</taxon>
        <taxon>Actinomycetota</taxon>
        <taxon>Actinomycetes</taxon>
        <taxon>Actinomycetales</taxon>
        <taxon>Actinomycetaceae</taxon>
        <taxon>Buchananella</taxon>
    </lineage>
</organism>
<dbReference type="STRING" id="52770.BSZ40_06395"/>
<dbReference type="Gene3D" id="1.25.40.10">
    <property type="entry name" value="Tetratricopeptide repeat domain"/>
    <property type="match status" value="1"/>
</dbReference>
<name>A0A1Q5PWH5_9ACTO</name>
<dbReference type="InParanoid" id="A0A1Q5PWH5"/>
<sequence length="279" mass="29008">MSGGIDLSPLANKQQPPAAGPAPSLPPARVELTEQNLQATVVASQQVPVIVTLGAGSDQSSQQNVQALEALAARNPGAFQLAVVDIETAPQVAGAFGIQRVPYTLVLLAGRPVPLYEGEASAAELDPLWDQVRQLAVQQGVTGKTAAPGAQAEPEPLPPLHVEAQAAIEAGDLAAAEAAYLQALKENPRDREAEAALAQVRLMVRLEAGGDVTDPFARADQLVASGHPGAALELLLEQVATTSGEEREAARARLVELFTVLGPSSEVDAARRRLSTLIM</sequence>
<dbReference type="InterPro" id="IPR011990">
    <property type="entry name" value="TPR-like_helical_dom_sf"/>
</dbReference>
<comment type="caution">
    <text evidence="2">The sequence shown here is derived from an EMBL/GenBank/DDBJ whole genome shotgun (WGS) entry which is preliminary data.</text>
</comment>
<dbReference type="SUPFAM" id="SSF52833">
    <property type="entry name" value="Thioredoxin-like"/>
    <property type="match status" value="1"/>
</dbReference>
<evidence type="ECO:0000313" key="3">
    <source>
        <dbReference type="Proteomes" id="UP000185612"/>
    </source>
</evidence>
<dbReference type="Proteomes" id="UP000185612">
    <property type="component" value="Unassembled WGS sequence"/>
</dbReference>
<protein>
    <recommendedName>
        <fullName evidence="4">Co-chaperone YbbN</fullName>
    </recommendedName>
</protein>